<dbReference type="InterPro" id="IPR053710">
    <property type="entry name" value="Arylamine_NAT_domain_sf"/>
</dbReference>
<evidence type="ECO:0000313" key="9">
    <source>
        <dbReference type="Proteomes" id="UP001287286"/>
    </source>
</evidence>
<dbReference type="Proteomes" id="UP000078340">
    <property type="component" value="Unassembled WGS sequence"/>
</dbReference>
<dbReference type="InterPro" id="IPR038765">
    <property type="entry name" value="Papain-like_cys_pep_sf"/>
</dbReference>
<evidence type="ECO:0000313" key="3">
    <source>
        <dbReference type="EMBL" id="KAK4091653.1"/>
    </source>
</evidence>
<reference evidence="3 9" key="5">
    <citation type="journal article" date="2024" name="Microbiol. Resour. Announc.">
        <title>Genome annotations for the ascomycete fungi Trichoderma harzianum, Trichoderma aggressivum, and Purpureocillium lilacinum.</title>
        <authorList>
            <person name="Beijen E.P.W."/>
            <person name="Ohm R.A."/>
        </authorList>
    </citation>
    <scope>NUCLEOTIDE SEQUENCE [LARGE SCALE GENOMIC DNA]</scope>
    <source>
        <strain evidence="3 9">CBS 150709</strain>
    </source>
</reference>
<dbReference type="KEGG" id="plj:28891391"/>
<accession>A0A179GSB6</accession>
<dbReference type="Proteomes" id="UP000245956">
    <property type="component" value="Unassembled WGS sequence"/>
</dbReference>
<dbReference type="PRINTS" id="PR01543">
    <property type="entry name" value="ANATRNSFRASE"/>
</dbReference>
<reference evidence="5 7" key="3">
    <citation type="submission" date="2016-02" db="EMBL/GenBank/DDBJ databases">
        <title>Biosynthesis of antibiotic leucinostatins and their inhibition on Phytophthora in bio-control Purpureocillium lilacinum.</title>
        <authorList>
            <person name="Wang G."/>
            <person name="Liu Z."/>
            <person name="Lin R."/>
            <person name="Li E."/>
            <person name="Mao Z."/>
            <person name="Ling J."/>
            <person name="Yin W."/>
            <person name="Xie B."/>
        </authorList>
    </citation>
    <scope>NUCLEOTIDE SEQUENCE [LARGE SCALE GENOMIC DNA]</scope>
    <source>
        <strain evidence="4">PLBJ-1</strain>
        <strain evidence="5">PLFJ-1</strain>
    </source>
</reference>
<organism evidence="5 7">
    <name type="scientific">Purpureocillium lilacinum</name>
    <name type="common">Paecilomyces lilacinus</name>
    <dbReference type="NCBI Taxonomy" id="33203"/>
    <lineage>
        <taxon>Eukaryota</taxon>
        <taxon>Fungi</taxon>
        <taxon>Dikarya</taxon>
        <taxon>Ascomycota</taxon>
        <taxon>Pezizomycotina</taxon>
        <taxon>Sordariomycetes</taxon>
        <taxon>Hypocreomycetidae</taxon>
        <taxon>Hypocreales</taxon>
        <taxon>Ophiocordycipitaceae</taxon>
        <taxon>Purpureocillium</taxon>
    </lineage>
</organism>
<dbReference type="Proteomes" id="UP000078240">
    <property type="component" value="Unassembled WGS sequence"/>
</dbReference>
<evidence type="ECO:0000256" key="2">
    <source>
        <dbReference type="RuleBase" id="RU003452"/>
    </source>
</evidence>
<dbReference type="AlphaFoldDB" id="A0A179GSB6"/>
<dbReference type="EMBL" id="JAWRVI010000011">
    <property type="protein sequence ID" value="KAK4091653.1"/>
    <property type="molecule type" value="Genomic_DNA"/>
</dbReference>
<evidence type="ECO:0000313" key="8">
    <source>
        <dbReference type="Proteomes" id="UP000245956"/>
    </source>
</evidence>
<dbReference type="Proteomes" id="UP001287286">
    <property type="component" value="Unassembled WGS sequence"/>
</dbReference>
<keyword evidence="2 5" id="KW-0808">Transferase</keyword>
<gene>
    <name evidence="6" type="ORF">PCL_06273</name>
    <name evidence="3" type="ORF">Purlil1_4083</name>
    <name evidence="4" type="ORF">VFPBJ_09161</name>
    <name evidence="5" type="ORF">VFPFJ_09270</name>
</gene>
<evidence type="ECO:0000313" key="4">
    <source>
        <dbReference type="EMBL" id="OAQ75186.1"/>
    </source>
</evidence>
<evidence type="ECO:0000313" key="7">
    <source>
        <dbReference type="Proteomes" id="UP000078340"/>
    </source>
</evidence>
<name>A0A179GSB6_PURLI</name>
<reference evidence="3" key="4">
    <citation type="submission" date="2023-11" db="EMBL/GenBank/DDBJ databases">
        <authorList>
            <person name="Beijen E."/>
            <person name="Ohm R.A."/>
        </authorList>
    </citation>
    <scope>NUCLEOTIDE SEQUENCE</scope>
    <source>
        <strain evidence="3">CBS 150709</strain>
    </source>
</reference>
<dbReference type="OrthoDB" id="10260017at2759"/>
<evidence type="ECO:0000313" key="5">
    <source>
        <dbReference type="EMBL" id="OAQ80817.1"/>
    </source>
</evidence>
<dbReference type="GeneID" id="28891391"/>
<dbReference type="InterPro" id="IPR001447">
    <property type="entry name" value="Arylamine_N-AcTrfase"/>
</dbReference>
<evidence type="ECO:0000256" key="1">
    <source>
        <dbReference type="ARBA" id="ARBA00006547"/>
    </source>
</evidence>
<dbReference type="PANTHER" id="PTHR11786">
    <property type="entry name" value="N-HYDROXYARYLAMINE O-ACETYLTRANSFERASE"/>
    <property type="match status" value="1"/>
</dbReference>
<dbReference type="Pfam" id="PF00797">
    <property type="entry name" value="Acetyltransf_2"/>
    <property type="match status" value="1"/>
</dbReference>
<dbReference type="EMBL" id="LSBI01000009">
    <property type="protein sequence ID" value="OAQ80817.1"/>
    <property type="molecule type" value="Genomic_DNA"/>
</dbReference>
<dbReference type="EMBL" id="LCWV01000002">
    <property type="protein sequence ID" value="PWI75615.1"/>
    <property type="molecule type" value="Genomic_DNA"/>
</dbReference>
<reference evidence="6 8" key="2">
    <citation type="journal article" date="2016" name="Front. Microbiol.">
        <title>Genome and transcriptome sequences reveal the specific parasitism of the nematophagous Purpureocillium lilacinum 36-1.</title>
        <authorList>
            <person name="Xie J."/>
            <person name="Li S."/>
            <person name="Mo C."/>
            <person name="Xiao X."/>
            <person name="Peng D."/>
            <person name="Wang G."/>
            <person name="Xiao Y."/>
        </authorList>
    </citation>
    <scope>NUCLEOTIDE SEQUENCE [LARGE SCALE GENOMIC DNA]</scope>
    <source>
        <strain evidence="6 8">36-1</strain>
    </source>
</reference>
<protein>
    <submittedName>
        <fullName evidence="5">N-acetyltransferase family protein</fullName>
    </submittedName>
</protein>
<comment type="similarity">
    <text evidence="1 2">Belongs to the arylamine N-acetyltransferase family.</text>
</comment>
<dbReference type="OMA" id="FTIINYY"/>
<evidence type="ECO:0000313" key="6">
    <source>
        <dbReference type="EMBL" id="PWI75615.1"/>
    </source>
</evidence>
<keyword evidence="2" id="KW-0012">Acyltransferase</keyword>
<dbReference type="Gene3D" id="3.30.2140.20">
    <property type="match status" value="1"/>
</dbReference>
<dbReference type="SUPFAM" id="SSF54001">
    <property type="entry name" value="Cysteine proteinases"/>
    <property type="match status" value="1"/>
</dbReference>
<keyword evidence="9" id="KW-1185">Reference proteome</keyword>
<dbReference type="GO" id="GO:0016407">
    <property type="term" value="F:acetyltransferase activity"/>
    <property type="evidence" value="ECO:0007669"/>
    <property type="project" value="InterPro"/>
</dbReference>
<comment type="caution">
    <text evidence="5">The sequence shown here is derived from an EMBL/GenBank/DDBJ whole genome shotgun (WGS) entry which is preliminary data.</text>
</comment>
<proteinExistence type="inferred from homology"/>
<sequence length="303" mass="34164">MAAAPAPALTDEQLERYLAHVGYPRERHAADPLALVTELMARQISRVPFESFALHYSQQRVVSLDLDALFDKIVVRRRGGYCMELNGFFAAVLRRLGFTVLNVGARVQVGGGVYSGWTHMINLVTIAGQRYAVDVGFGRDEALIPLPLQHGFEFTQVHPQRGRLEHRALAQHTDPAQRLWVYSSQAAPGAEWVERNAFSEVEWFAEDYRVSNYHTMFNPTSFFVQNVLAFRGVLNEESGRVEGLLTLFRDTVKRQMAGDGEAEVVETLKSEEERVKALNKYFGVELTPQEQRGIRGLPSELRG</sequence>
<dbReference type="PANTHER" id="PTHR11786:SF0">
    <property type="entry name" value="ARYLAMINE N-ACETYLTRANSFERASE 4-RELATED"/>
    <property type="match status" value="1"/>
</dbReference>
<reference evidence="6" key="1">
    <citation type="submission" date="2015-05" db="EMBL/GenBank/DDBJ databases">
        <authorList>
            <person name="Wang D.B."/>
            <person name="Wang M."/>
        </authorList>
    </citation>
    <scope>NUCLEOTIDE SEQUENCE</scope>
    <source>
        <strain evidence="6">36-1</strain>
    </source>
</reference>
<dbReference type="EMBL" id="LSBH01000008">
    <property type="protein sequence ID" value="OAQ75186.1"/>
    <property type="molecule type" value="Genomic_DNA"/>
</dbReference>